<keyword evidence="3" id="KW-1185">Reference proteome</keyword>
<feature type="region of interest" description="Disordered" evidence="1">
    <location>
        <begin position="259"/>
        <end position="305"/>
    </location>
</feature>
<comment type="caution">
    <text evidence="2">The sequence shown here is derived from an EMBL/GenBank/DDBJ whole genome shotgun (WGS) entry which is preliminary data.</text>
</comment>
<gene>
    <name evidence="2" type="ORF">Ldro_0576</name>
</gene>
<name>A0A0W0TAJ3_9GAMM</name>
<proteinExistence type="predicted"/>
<dbReference type="OrthoDB" id="5653656at2"/>
<accession>A0A0W0TAJ3</accession>
<sequence>MQTKFEQAPSQKSTHSTEYLKLISKLITSVFLFYDKTAMFKVKPIVQGSMGLLLHGVDFPEGENPDDVDIVVSQPALAQQIMLALAEQLKTQESPYQIQTFNSRGPRLVYDFDIVDTSGKHPNLKIQLINKEDFGLSHVTAVEKEGIPVLPAKEAFMSLEDRIEKAGSRKKDKYAYFTLLDLYGEEFIKDSYFIETGKSRELKDYLALSTEERHHLRDAEEAPKRGRTRRMRTHAQEDMFTVPTISGQHLADSAPIVTFSSSSQSNSGTASQVGMFKQTSSRKQDESLKDDPKPSSSSHGAELNI</sequence>
<evidence type="ECO:0000313" key="2">
    <source>
        <dbReference type="EMBL" id="KTC92586.1"/>
    </source>
</evidence>
<dbReference type="AlphaFoldDB" id="A0A0W0TAJ3"/>
<dbReference type="Proteomes" id="UP000054736">
    <property type="component" value="Unassembled WGS sequence"/>
</dbReference>
<reference evidence="2 3" key="1">
    <citation type="submission" date="2015-11" db="EMBL/GenBank/DDBJ databases">
        <title>Genomic analysis of 38 Legionella species identifies large and diverse effector repertoires.</title>
        <authorList>
            <person name="Burstein D."/>
            <person name="Amaro F."/>
            <person name="Zusman T."/>
            <person name="Lifshitz Z."/>
            <person name="Cohen O."/>
            <person name="Gilbert J.A."/>
            <person name="Pupko T."/>
            <person name="Shuman H.A."/>
            <person name="Segal G."/>
        </authorList>
    </citation>
    <scope>NUCLEOTIDE SEQUENCE [LARGE SCALE GENOMIC DNA]</scope>
    <source>
        <strain evidence="2 3">ATCC 700990</strain>
    </source>
</reference>
<evidence type="ECO:0000256" key="1">
    <source>
        <dbReference type="SAM" id="MobiDB-lite"/>
    </source>
</evidence>
<organism evidence="2 3">
    <name type="scientific">Legionella drozanskii LLAP-1</name>
    <dbReference type="NCBI Taxonomy" id="1212489"/>
    <lineage>
        <taxon>Bacteria</taxon>
        <taxon>Pseudomonadati</taxon>
        <taxon>Pseudomonadota</taxon>
        <taxon>Gammaproteobacteria</taxon>
        <taxon>Legionellales</taxon>
        <taxon>Legionellaceae</taxon>
        <taxon>Legionella</taxon>
    </lineage>
</organism>
<dbReference type="EMBL" id="LNXY01000004">
    <property type="protein sequence ID" value="KTC92586.1"/>
    <property type="molecule type" value="Genomic_DNA"/>
</dbReference>
<feature type="compositionally biased region" description="Basic and acidic residues" evidence="1">
    <location>
        <begin position="282"/>
        <end position="293"/>
    </location>
</feature>
<feature type="compositionally biased region" description="Low complexity" evidence="1">
    <location>
        <begin position="260"/>
        <end position="271"/>
    </location>
</feature>
<evidence type="ECO:0000313" key="3">
    <source>
        <dbReference type="Proteomes" id="UP000054736"/>
    </source>
</evidence>
<dbReference type="Gene3D" id="3.30.460.40">
    <property type="match status" value="1"/>
</dbReference>
<dbReference type="RefSeq" id="WP_058494934.1">
    <property type="nucleotide sequence ID" value="NZ_CAAAIU010000011.1"/>
</dbReference>
<protein>
    <submittedName>
        <fullName evidence="2">Uncharacterized protein</fullName>
    </submittedName>
</protein>
<dbReference type="PATRIC" id="fig|1212489.4.peg.597"/>